<dbReference type="SUPFAM" id="SSF82895">
    <property type="entry name" value="TSP-1 type 1 repeat"/>
    <property type="match status" value="1"/>
</dbReference>
<dbReference type="InterPro" id="IPR036383">
    <property type="entry name" value="TSP1_rpt_sf"/>
</dbReference>
<dbReference type="SUPFAM" id="SSF49854">
    <property type="entry name" value="Spermadhesin, CUB domain"/>
    <property type="match status" value="1"/>
</dbReference>
<keyword evidence="7" id="KW-0325">Glycoprotein</keyword>
<feature type="compositionally biased region" description="Basic and acidic residues" evidence="9">
    <location>
        <begin position="943"/>
        <end position="953"/>
    </location>
</feature>
<feature type="compositionally biased region" description="Basic and acidic residues" evidence="9">
    <location>
        <begin position="980"/>
        <end position="990"/>
    </location>
</feature>
<dbReference type="RefSeq" id="XP_014253827.1">
    <property type="nucleotide sequence ID" value="XM_014398341.2"/>
</dbReference>
<dbReference type="AlphaFoldDB" id="A0A8I6TG30"/>
<dbReference type="GeneID" id="106669079"/>
<dbReference type="PANTHER" id="PTHR16311">
    <property type="entry name" value="THROMBOSPONDIN TYPE I DOMAIN-CONTAINING 1"/>
    <property type="match status" value="1"/>
</dbReference>
<feature type="compositionally biased region" description="Low complexity" evidence="9">
    <location>
        <begin position="785"/>
        <end position="801"/>
    </location>
</feature>
<dbReference type="FunFam" id="2.20.100.10:FF:000021">
    <property type="entry name" value="semaphorin-5B isoform X1"/>
    <property type="match status" value="1"/>
</dbReference>
<dbReference type="EnsemblMetazoa" id="XM_014398341.2">
    <property type="protein sequence ID" value="XP_014253827.1"/>
    <property type="gene ID" value="LOC106669079"/>
</dbReference>
<evidence type="ECO:0000256" key="5">
    <source>
        <dbReference type="ARBA" id="ARBA00023136"/>
    </source>
</evidence>
<comment type="subcellular location">
    <subcellularLocation>
        <location evidence="1">Membrane</location>
        <topology evidence="1">Single-pass membrane protein</topology>
    </subcellularLocation>
</comment>
<evidence type="ECO:0000256" key="1">
    <source>
        <dbReference type="ARBA" id="ARBA00004167"/>
    </source>
</evidence>
<proteinExistence type="predicted"/>
<dbReference type="InterPro" id="IPR035914">
    <property type="entry name" value="Sperma_CUB_dom_sf"/>
</dbReference>
<evidence type="ECO:0000256" key="7">
    <source>
        <dbReference type="ARBA" id="ARBA00023180"/>
    </source>
</evidence>
<dbReference type="OMA" id="IIPCGVF"/>
<evidence type="ECO:0000313" key="11">
    <source>
        <dbReference type="EnsemblMetazoa" id="XP_014253827.1"/>
    </source>
</evidence>
<accession>A0A8I6TG30</accession>
<dbReference type="CTD" id="40225"/>
<keyword evidence="3" id="KW-0677">Repeat</keyword>
<evidence type="ECO:0000256" key="8">
    <source>
        <dbReference type="PROSITE-ProRule" id="PRU00059"/>
    </source>
</evidence>
<keyword evidence="12" id="KW-1185">Reference proteome</keyword>
<keyword evidence="5" id="KW-0472">Membrane</keyword>
<evidence type="ECO:0000256" key="2">
    <source>
        <dbReference type="ARBA" id="ARBA00022692"/>
    </source>
</evidence>
<feature type="compositionally biased region" description="Basic residues" evidence="9">
    <location>
        <begin position="738"/>
        <end position="747"/>
    </location>
</feature>
<keyword evidence="4" id="KW-1133">Transmembrane helix</keyword>
<dbReference type="InterPro" id="IPR000884">
    <property type="entry name" value="TSP1_rpt"/>
</dbReference>
<dbReference type="Gene3D" id="2.60.120.290">
    <property type="entry name" value="Spermadhesin, CUB domain"/>
    <property type="match status" value="1"/>
</dbReference>
<dbReference type="GO" id="GO:0071944">
    <property type="term" value="C:cell periphery"/>
    <property type="evidence" value="ECO:0007669"/>
    <property type="project" value="TreeGrafter"/>
</dbReference>
<dbReference type="PROSITE" id="PS50092">
    <property type="entry name" value="TSP1"/>
    <property type="match status" value="1"/>
</dbReference>
<name>A0A8I6TG30_CIMLE</name>
<dbReference type="InterPro" id="IPR000859">
    <property type="entry name" value="CUB_dom"/>
</dbReference>
<evidence type="ECO:0000259" key="10">
    <source>
        <dbReference type="PROSITE" id="PS01180"/>
    </source>
</evidence>
<dbReference type="OrthoDB" id="446173at2759"/>
<evidence type="ECO:0000313" key="12">
    <source>
        <dbReference type="Proteomes" id="UP000494040"/>
    </source>
</evidence>
<keyword evidence="2" id="KW-0812">Transmembrane</keyword>
<dbReference type="GO" id="GO:0016020">
    <property type="term" value="C:membrane"/>
    <property type="evidence" value="ECO:0007669"/>
    <property type="project" value="UniProtKB-SubCell"/>
</dbReference>
<dbReference type="PROSITE" id="PS01180">
    <property type="entry name" value="CUB"/>
    <property type="match status" value="1"/>
</dbReference>
<dbReference type="GO" id="GO:0007399">
    <property type="term" value="P:nervous system development"/>
    <property type="evidence" value="ECO:0007669"/>
    <property type="project" value="UniProtKB-ARBA"/>
</dbReference>
<dbReference type="SMART" id="SM00209">
    <property type="entry name" value="TSP1"/>
    <property type="match status" value="1"/>
</dbReference>
<organism evidence="11 12">
    <name type="scientific">Cimex lectularius</name>
    <name type="common">Bed bug</name>
    <name type="synonym">Acanthia lectularia</name>
    <dbReference type="NCBI Taxonomy" id="79782"/>
    <lineage>
        <taxon>Eukaryota</taxon>
        <taxon>Metazoa</taxon>
        <taxon>Ecdysozoa</taxon>
        <taxon>Arthropoda</taxon>
        <taxon>Hexapoda</taxon>
        <taxon>Insecta</taxon>
        <taxon>Pterygota</taxon>
        <taxon>Neoptera</taxon>
        <taxon>Paraneoptera</taxon>
        <taxon>Hemiptera</taxon>
        <taxon>Heteroptera</taxon>
        <taxon>Panheteroptera</taxon>
        <taxon>Cimicomorpha</taxon>
        <taxon>Cimicidae</taxon>
        <taxon>Cimex</taxon>
    </lineage>
</organism>
<dbReference type="PRINTS" id="PR01705">
    <property type="entry name" value="TSP1REPEAT"/>
</dbReference>
<dbReference type="Pfam" id="PF00090">
    <property type="entry name" value="TSP_1"/>
    <property type="match status" value="1"/>
</dbReference>
<dbReference type="Proteomes" id="UP000494040">
    <property type="component" value="Unassembled WGS sequence"/>
</dbReference>
<reference evidence="11" key="1">
    <citation type="submission" date="2022-01" db="UniProtKB">
        <authorList>
            <consortium name="EnsemblMetazoa"/>
        </authorList>
    </citation>
    <scope>IDENTIFICATION</scope>
</reference>
<dbReference type="InterPro" id="IPR038877">
    <property type="entry name" value="THSD1"/>
</dbReference>
<feature type="region of interest" description="Disordered" evidence="9">
    <location>
        <begin position="927"/>
        <end position="995"/>
    </location>
</feature>
<evidence type="ECO:0000256" key="9">
    <source>
        <dbReference type="SAM" id="MobiDB-lite"/>
    </source>
</evidence>
<feature type="compositionally biased region" description="Polar residues" evidence="9">
    <location>
        <begin position="802"/>
        <end position="811"/>
    </location>
</feature>
<evidence type="ECO:0000256" key="6">
    <source>
        <dbReference type="ARBA" id="ARBA00023157"/>
    </source>
</evidence>
<feature type="compositionally biased region" description="Basic and acidic residues" evidence="9">
    <location>
        <begin position="818"/>
        <end position="828"/>
    </location>
</feature>
<comment type="caution">
    <text evidence="8">Lacks conserved residue(s) required for the propagation of feature annotation.</text>
</comment>
<dbReference type="PANTHER" id="PTHR16311:SF3">
    <property type="entry name" value="THROMBOSPONDIN TYPE-1 DOMAIN-CONTAINING PROTEIN 1"/>
    <property type="match status" value="1"/>
</dbReference>
<dbReference type="KEGG" id="clec:106669079"/>
<dbReference type="SMART" id="SM00042">
    <property type="entry name" value="CUB"/>
    <property type="match status" value="1"/>
</dbReference>
<keyword evidence="6" id="KW-1015">Disulfide bond</keyword>
<feature type="domain" description="CUB" evidence="10">
    <location>
        <begin position="459"/>
        <end position="573"/>
    </location>
</feature>
<feature type="region of interest" description="Disordered" evidence="9">
    <location>
        <begin position="683"/>
        <end position="828"/>
    </location>
</feature>
<dbReference type="Gene3D" id="2.20.100.10">
    <property type="entry name" value="Thrombospondin type-1 (TSP1) repeat"/>
    <property type="match status" value="1"/>
</dbReference>
<sequence length="1009" mass="111613">MGVASFATYVHLVSYVLVLTERLVGKAEGGLELVLPGEHRALSGDLEVHVLGGWAGLTGKLLLLQKPLLESDSSVDSWEEMGSVPLTWTDKTSAQARFPCGVISRGGRYGIRLFVAGTGNHSDTDQITELDVRWPGARLSLEPHEIQTYSEVPVTAKLSFQQTNCEPALGTREPETWLVLLYCGHSPHACTYPNNTHKQLVYSEQIRGYPENREITLKCELFGMAGHYALALRPKIQDTGEPIAATQAKDTLKAIWSDRFVFNVYARSIFPCDGQSGVPVLFQYPSCILSQGDRVRLFSRMRADVSALVPPSSLHYVAEQRVLRGRHSLRFDCSLFSEKFFEYCFVYVSKSITGAVSDVRMDCVPTLPVLDWETGGWGQWSPWTQCTSTCSSGTRNRYRFCDSPPPRYGAKFCEGHALETENCGVAGAWNCRYYPDTGSGDVPADRPEVKAEIGPGCRCGCIVHLGTGKTRRLIAASSHSCPGRTFWLIQTERNRSVRLSMEQFRLPCFSQSLKIRDGDSSSAKLLGKLSGTPLEVREIVSSSSSLLIEFNAGDDITSGDECSGGFLAHASQIDRRETNFTSPVVAETVSGELWTSSGLVNAGLALTLLMAVVASACLGVQYIYRYHKYQLASAADDMESFDNNSCGSLAVGRSRATSSSTLLSDVISLQRFRGHKHFRLSEENTELLEKNASGETRVDESEETEEVKHQTTEMTTRLSEEKRPTSLEVPKTPQLPRRQIRLLKNRKFMSPVSPVAEGPEDEDGDKMEIEAASPRVFRKERNDSRPSASSSQSSTLTNVSTFSFSKGSTPSVVGASSKETKEKRNRERVLAGSEFSLNGPDLEMDYYDYNVQNAVPGSYLAMDPAFCLWIPPFAPGVWDETEFKGSNEDLSKSTDSIFKEGIVRSVSNRALSTGVLYSTEDDSAANLVEKSGSGSPVKVHQYPKKEKETRVEKSPGSGDYYNILENEDGIKFADDEEEESEKKEEDKTQEWNKSTVIVQVHSRNAYFNK</sequence>
<protein>
    <recommendedName>
        <fullName evidence="10">CUB domain-containing protein</fullName>
    </recommendedName>
</protein>
<dbReference type="Pfam" id="PF00431">
    <property type="entry name" value="CUB"/>
    <property type="match status" value="1"/>
</dbReference>
<evidence type="ECO:0000256" key="4">
    <source>
        <dbReference type="ARBA" id="ARBA00022989"/>
    </source>
</evidence>
<evidence type="ECO:0000256" key="3">
    <source>
        <dbReference type="ARBA" id="ARBA00022737"/>
    </source>
</evidence>